<accession>A0A0A8ZFY4</accession>
<name>A0A0A8ZFY4_ARUDO</name>
<sequence length="67" mass="6965">MRSTSFSSYSARQTTHWVSASEESEAPEPRGPPAKARVGKAATAAGSSPPPPLLAPAGWRATWTAKA</sequence>
<reference evidence="2" key="1">
    <citation type="submission" date="2014-09" db="EMBL/GenBank/DDBJ databases">
        <authorList>
            <person name="Magalhaes I.L.F."/>
            <person name="Oliveira U."/>
            <person name="Santos F.R."/>
            <person name="Vidigal T.H.D.A."/>
            <person name="Brescovit A.D."/>
            <person name="Santos A.J."/>
        </authorList>
    </citation>
    <scope>NUCLEOTIDE SEQUENCE</scope>
    <source>
        <tissue evidence="2">Shoot tissue taken approximately 20 cm above the soil surface</tissue>
    </source>
</reference>
<dbReference type="AlphaFoldDB" id="A0A0A8ZFY4"/>
<feature type="compositionally biased region" description="Low complexity" evidence="1">
    <location>
        <begin position="33"/>
        <end position="47"/>
    </location>
</feature>
<organism evidence="2">
    <name type="scientific">Arundo donax</name>
    <name type="common">Giant reed</name>
    <name type="synonym">Donax arundinaceus</name>
    <dbReference type="NCBI Taxonomy" id="35708"/>
    <lineage>
        <taxon>Eukaryota</taxon>
        <taxon>Viridiplantae</taxon>
        <taxon>Streptophyta</taxon>
        <taxon>Embryophyta</taxon>
        <taxon>Tracheophyta</taxon>
        <taxon>Spermatophyta</taxon>
        <taxon>Magnoliopsida</taxon>
        <taxon>Liliopsida</taxon>
        <taxon>Poales</taxon>
        <taxon>Poaceae</taxon>
        <taxon>PACMAD clade</taxon>
        <taxon>Arundinoideae</taxon>
        <taxon>Arundineae</taxon>
        <taxon>Arundo</taxon>
    </lineage>
</organism>
<evidence type="ECO:0000256" key="1">
    <source>
        <dbReference type="SAM" id="MobiDB-lite"/>
    </source>
</evidence>
<evidence type="ECO:0000313" key="2">
    <source>
        <dbReference type="EMBL" id="JAD37711.1"/>
    </source>
</evidence>
<feature type="region of interest" description="Disordered" evidence="1">
    <location>
        <begin position="1"/>
        <end position="67"/>
    </location>
</feature>
<feature type="compositionally biased region" description="Polar residues" evidence="1">
    <location>
        <begin position="1"/>
        <end position="18"/>
    </location>
</feature>
<proteinExistence type="predicted"/>
<reference evidence="2" key="2">
    <citation type="journal article" date="2015" name="Data Brief">
        <title>Shoot transcriptome of the giant reed, Arundo donax.</title>
        <authorList>
            <person name="Barrero R.A."/>
            <person name="Guerrero F.D."/>
            <person name="Moolhuijzen P."/>
            <person name="Goolsby J.A."/>
            <person name="Tidwell J."/>
            <person name="Bellgard S.E."/>
            <person name="Bellgard M.I."/>
        </authorList>
    </citation>
    <scope>NUCLEOTIDE SEQUENCE</scope>
    <source>
        <tissue evidence="2">Shoot tissue taken approximately 20 cm above the soil surface</tissue>
    </source>
</reference>
<protein>
    <submittedName>
        <fullName evidence="2">Uncharacterized protein</fullName>
    </submittedName>
</protein>
<dbReference type="EMBL" id="GBRH01260184">
    <property type="protein sequence ID" value="JAD37711.1"/>
    <property type="molecule type" value="Transcribed_RNA"/>
</dbReference>